<name>A0A7W4YBU2_9CELL</name>
<dbReference type="RefSeq" id="WP_183296267.1">
    <property type="nucleotide sequence ID" value="NZ_JACHVX010000003.1"/>
</dbReference>
<reference evidence="2 3" key="1">
    <citation type="submission" date="2020-08" db="EMBL/GenBank/DDBJ databases">
        <title>The Agave Microbiome: Exploring the role of microbial communities in plant adaptations to desert environments.</title>
        <authorList>
            <person name="Partida-Martinez L.P."/>
        </authorList>
    </citation>
    <scope>NUCLEOTIDE SEQUENCE [LARGE SCALE GENOMIC DNA]</scope>
    <source>
        <strain evidence="2 3">RAS26</strain>
    </source>
</reference>
<proteinExistence type="predicted"/>
<comment type="caution">
    <text evidence="2">The sequence shown here is derived from an EMBL/GenBank/DDBJ whole genome shotgun (WGS) entry which is preliminary data.</text>
</comment>
<evidence type="ECO:0000313" key="2">
    <source>
        <dbReference type="EMBL" id="MBB2923424.1"/>
    </source>
</evidence>
<keyword evidence="1" id="KW-0732">Signal</keyword>
<feature type="signal peptide" evidence="1">
    <location>
        <begin position="1"/>
        <end position="27"/>
    </location>
</feature>
<reference evidence="2 3" key="2">
    <citation type="submission" date="2020-08" db="EMBL/GenBank/DDBJ databases">
        <authorList>
            <person name="Partida-Martinez L."/>
            <person name="Huntemann M."/>
            <person name="Clum A."/>
            <person name="Wang J."/>
            <person name="Palaniappan K."/>
            <person name="Ritter S."/>
            <person name="Chen I.-M."/>
            <person name="Stamatis D."/>
            <person name="Reddy T."/>
            <person name="O'Malley R."/>
            <person name="Daum C."/>
            <person name="Shapiro N."/>
            <person name="Ivanova N."/>
            <person name="Kyrpides N."/>
            <person name="Woyke T."/>
        </authorList>
    </citation>
    <scope>NUCLEOTIDE SEQUENCE [LARGE SCALE GENOMIC DNA]</scope>
    <source>
        <strain evidence="2 3">RAS26</strain>
    </source>
</reference>
<protein>
    <submittedName>
        <fullName evidence="2">Outer membrane murein-binding lipoprotein Lpp</fullName>
    </submittedName>
</protein>
<keyword evidence="2" id="KW-0449">Lipoprotein</keyword>
<evidence type="ECO:0000256" key="1">
    <source>
        <dbReference type="SAM" id="SignalP"/>
    </source>
</evidence>
<feature type="chain" id="PRO_5031163978" evidence="1">
    <location>
        <begin position="28"/>
        <end position="213"/>
    </location>
</feature>
<evidence type="ECO:0000313" key="3">
    <source>
        <dbReference type="Proteomes" id="UP000518206"/>
    </source>
</evidence>
<dbReference type="AlphaFoldDB" id="A0A7W4YBU2"/>
<gene>
    <name evidence="2" type="ORF">FHR80_002349</name>
</gene>
<organism evidence="2 3">
    <name type="scientific">Cellulomonas cellasea</name>
    <dbReference type="NCBI Taxonomy" id="43670"/>
    <lineage>
        <taxon>Bacteria</taxon>
        <taxon>Bacillati</taxon>
        <taxon>Actinomycetota</taxon>
        <taxon>Actinomycetes</taxon>
        <taxon>Micrococcales</taxon>
        <taxon>Cellulomonadaceae</taxon>
        <taxon>Cellulomonas</taxon>
    </lineage>
</organism>
<sequence length="213" mass="21338">MRARSRLAALGAAAVLTGTLLTGCSSAGTTAQEREAAVVHYEADYPTYASAAEVVGASDVIVRGTVLSSRVEELWPQVSTEGDPAANPQAGLGAQEAAAVQPVVVTVSTLQVTEVLKGTVTVGSTIEVSQLGGQLAGRRYVDAGTTLLSKGAASEYVLLLADHGAGAPLDLVNPAQGLFRVAGGTSLESVGGPEAGLGLASVEGLKAEVAQQQ</sequence>
<dbReference type="EMBL" id="JACHVX010000003">
    <property type="protein sequence ID" value="MBB2923424.1"/>
    <property type="molecule type" value="Genomic_DNA"/>
</dbReference>
<accession>A0A7W4YBU2</accession>
<dbReference type="Proteomes" id="UP000518206">
    <property type="component" value="Unassembled WGS sequence"/>
</dbReference>
<dbReference type="PROSITE" id="PS51257">
    <property type="entry name" value="PROKAR_LIPOPROTEIN"/>
    <property type="match status" value="1"/>
</dbReference>